<proteinExistence type="predicted"/>
<name>A0A4C1SQW6_EUMVA</name>
<protein>
    <submittedName>
        <fullName evidence="1">Uncharacterized protein</fullName>
    </submittedName>
</protein>
<sequence>MSLFIPHVPPGAMWLPSVCTHVWRYVIMEKDMNPEGLITLVDVRDVFPDETLNDHKNGHRSLKRPAADLYRSTRSTYGPRTIDLEDLDRVVTPTSACHHSWENSWIYRSTSIIGVFEPVMPCNLNCAHGYARTRRGRGGGDNLGGHGAGQVDCDEIDQR</sequence>
<evidence type="ECO:0000313" key="1">
    <source>
        <dbReference type="EMBL" id="GBP03590.1"/>
    </source>
</evidence>
<evidence type="ECO:0000313" key="2">
    <source>
        <dbReference type="Proteomes" id="UP000299102"/>
    </source>
</evidence>
<dbReference type="Proteomes" id="UP000299102">
    <property type="component" value="Unassembled WGS sequence"/>
</dbReference>
<comment type="caution">
    <text evidence="1">The sequence shown here is derived from an EMBL/GenBank/DDBJ whole genome shotgun (WGS) entry which is preliminary data.</text>
</comment>
<reference evidence="1 2" key="1">
    <citation type="journal article" date="2019" name="Commun. Biol.">
        <title>The bagworm genome reveals a unique fibroin gene that provides high tensile strength.</title>
        <authorList>
            <person name="Kono N."/>
            <person name="Nakamura H."/>
            <person name="Ohtoshi R."/>
            <person name="Tomita M."/>
            <person name="Numata K."/>
            <person name="Arakawa K."/>
        </authorList>
    </citation>
    <scope>NUCLEOTIDE SEQUENCE [LARGE SCALE GENOMIC DNA]</scope>
</reference>
<organism evidence="1 2">
    <name type="scientific">Eumeta variegata</name>
    <name type="common">Bagworm moth</name>
    <name type="synonym">Eumeta japonica</name>
    <dbReference type="NCBI Taxonomy" id="151549"/>
    <lineage>
        <taxon>Eukaryota</taxon>
        <taxon>Metazoa</taxon>
        <taxon>Ecdysozoa</taxon>
        <taxon>Arthropoda</taxon>
        <taxon>Hexapoda</taxon>
        <taxon>Insecta</taxon>
        <taxon>Pterygota</taxon>
        <taxon>Neoptera</taxon>
        <taxon>Endopterygota</taxon>
        <taxon>Lepidoptera</taxon>
        <taxon>Glossata</taxon>
        <taxon>Ditrysia</taxon>
        <taxon>Tineoidea</taxon>
        <taxon>Psychidae</taxon>
        <taxon>Oiketicinae</taxon>
        <taxon>Eumeta</taxon>
    </lineage>
</organism>
<dbReference type="EMBL" id="BGZK01000010">
    <property type="protein sequence ID" value="GBP03590.1"/>
    <property type="molecule type" value="Genomic_DNA"/>
</dbReference>
<gene>
    <name evidence="1" type="ORF">EVAR_101891_1</name>
</gene>
<accession>A0A4C1SQW6</accession>
<keyword evidence="2" id="KW-1185">Reference proteome</keyword>
<dbReference type="AlphaFoldDB" id="A0A4C1SQW6"/>